<dbReference type="PROSITE" id="PS00678">
    <property type="entry name" value="WD_REPEATS_1"/>
    <property type="match status" value="1"/>
</dbReference>
<sequence>MSQRAGQKRKVVEVPAPEVEEDADQLDLGALNGDFEGESEEDVDEESEEDEDELEDDDELASDEIPSSEDEEEVRQQFQDMKTTNGHSKSAQSLMGSDTAKDVATIAADTHITPLNGDDAADVPNYTVSTDANGNHRYIYGEIDPVYDSDDSDAVEPGNTIGNIPMSYYDAYPHIGYDINGRRIARPAKGEALDSLLDSIDIPEGWTGLTDPATGKPLELTSEQLETLKKLTRNETPGDGYDPYPDMVEWFTGKGKEEVMPLSAIPEPKRRFVPSAHEHKRVMKMVKAIREGRIKPYRAPLTEEEREREEEEQDFATYDVWATEQPREDHVMNIPAPKLPPPGYEESYHPPPEYLPDDEEKKTWEEQDDEDRDRDFLPRDHAALRKVPGYEQFVKEKFERCLDLYLAPRVRRSKLNIDPESLLPKLPDPAELKPFPTTNTTIMRGHEGKVRSISIDGSGKWVASGGDDGTVRVWEILTGRQLWRLKLSKDEAVNVVSWRPGNADSSILVACCGESIYFLVPQHDLCTPEVDAKSREILDAGYGYAATAAPAQKTSAGADKPTAASWARTSATLQERGCLLSLTLRTTPKTLSWHRRGDYFSTVSPGSSSASATAIAIHTLSKHQTQYPRLRLRGLAQTTCFHPSKPLFFVATKVKVRIYDLQAQKMEKELLPGARWISDIALHPLGSNLIISSYDKRLLWHDLDLGATPYRVIRHHTKAIRAVAFHPGGLPLFADASDDGTLHILHGKVVGDSLENATIVPLKVLKGHRVVRELGVLGVEWHPREAWCVSAGADGTIRVWT</sequence>
<evidence type="ECO:0000256" key="6">
    <source>
        <dbReference type="HAMAP-Rule" id="MF_03027"/>
    </source>
</evidence>
<protein>
    <recommendedName>
        <fullName evidence="6">Ribosome biogenesis protein ERB1</fullName>
    </recommendedName>
    <alternativeName>
        <fullName evidence="6">Eukaryotic ribosome biogenesis protein 1</fullName>
    </alternativeName>
</protein>
<keyword evidence="5 6" id="KW-0539">Nucleus</keyword>
<evidence type="ECO:0000256" key="3">
    <source>
        <dbReference type="ARBA" id="ARBA00022574"/>
    </source>
</evidence>
<dbReference type="GO" id="GO:0000466">
    <property type="term" value="P:maturation of 5.8S rRNA from tricistronic rRNA transcript (SSU-rRNA, 5.8S rRNA, LSU-rRNA)"/>
    <property type="evidence" value="ECO:0007669"/>
    <property type="project" value="UniProtKB-UniRule"/>
</dbReference>
<dbReference type="SMART" id="SM00320">
    <property type="entry name" value="WD40"/>
    <property type="match status" value="4"/>
</dbReference>
<keyword evidence="2 6" id="KW-0698">rRNA processing</keyword>
<dbReference type="HAMAP" id="MF_03027">
    <property type="entry name" value="BOP1"/>
    <property type="match status" value="1"/>
</dbReference>
<evidence type="ECO:0000256" key="8">
    <source>
        <dbReference type="SAM" id="MobiDB-lite"/>
    </source>
</evidence>
<feature type="domain" description="BOP1 N-terminal" evidence="9">
    <location>
        <begin position="169"/>
        <end position="436"/>
    </location>
</feature>
<organism evidence="10 11">
    <name type="scientific">Elasticomyces elasticus</name>
    <dbReference type="NCBI Taxonomy" id="574655"/>
    <lineage>
        <taxon>Eukaryota</taxon>
        <taxon>Fungi</taxon>
        <taxon>Dikarya</taxon>
        <taxon>Ascomycota</taxon>
        <taxon>Pezizomycotina</taxon>
        <taxon>Dothideomycetes</taxon>
        <taxon>Dothideomycetidae</taxon>
        <taxon>Mycosphaerellales</taxon>
        <taxon>Teratosphaeriaceae</taxon>
        <taxon>Elasticomyces</taxon>
    </lineage>
</organism>
<proteinExistence type="inferred from homology"/>
<feature type="compositionally biased region" description="Acidic residues" evidence="8">
    <location>
        <begin position="35"/>
        <end position="73"/>
    </location>
</feature>
<dbReference type="SMART" id="SM01035">
    <property type="entry name" value="BOP1NT"/>
    <property type="match status" value="1"/>
</dbReference>
<evidence type="ECO:0000256" key="2">
    <source>
        <dbReference type="ARBA" id="ARBA00022552"/>
    </source>
</evidence>
<comment type="subunit">
    <text evidence="6">Component of the NOP7 complex, composed of ERB1, NOP7 and YTM1. Within the NOP7 complex ERB1 appears to interact directly with NOP7 and YTM1. The NOP7 complex also associates with the 66S pre-ribosome.</text>
</comment>
<feature type="region of interest" description="Disordered" evidence="8">
    <location>
        <begin position="336"/>
        <end position="374"/>
    </location>
</feature>
<dbReference type="FunFam" id="2.130.10.10:FF:000061">
    <property type="entry name" value="Ribosome biogenesis protein BOP1 homolog"/>
    <property type="match status" value="1"/>
</dbReference>
<dbReference type="PROSITE" id="PS50082">
    <property type="entry name" value="WD_REPEATS_2"/>
    <property type="match status" value="2"/>
</dbReference>
<keyword evidence="1 6" id="KW-0690">Ribosome biogenesis</keyword>
<dbReference type="PROSITE" id="PS50294">
    <property type="entry name" value="WD_REPEATS_REGION"/>
    <property type="match status" value="2"/>
</dbReference>
<keyword evidence="3 7" id="KW-0853">WD repeat</keyword>
<feature type="repeat" description="WD" evidence="7">
    <location>
        <begin position="443"/>
        <end position="484"/>
    </location>
</feature>
<dbReference type="InterPro" id="IPR012953">
    <property type="entry name" value="BOP1_N_dom"/>
</dbReference>
<dbReference type="Proteomes" id="UP001310594">
    <property type="component" value="Unassembled WGS sequence"/>
</dbReference>
<evidence type="ECO:0000256" key="4">
    <source>
        <dbReference type="ARBA" id="ARBA00022737"/>
    </source>
</evidence>
<dbReference type="InterPro" id="IPR036322">
    <property type="entry name" value="WD40_repeat_dom_sf"/>
</dbReference>
<dbReference type="Pfam" id="PF08145">
    <property type="entry name" value="BOP1NT"/>
    <property type="match status" value="1"/>
</dbReference>
<feature type="repeat" description="WD" evidence="7">
    <location>
        <begin position="776"/>
        <end position="801"/>
    </location>
</feature>
<dbReference type="EMBL" id="JAVRQU010000022">
    <property type="protein sequence ID" value="KAK5691074.1"/>
    <property type="molecule type" value="Genomic_DNA"/>
</dbReference>
<feature type="compositionally biased region" description="Pro residues" evidence="8">
    <location>
        <begin position="337"/>
        <end position="354"/>
    </location>
</feature>
<comment type="subcellular location">
    <subcellularLocation>
        <location evidence="6">Nucleus</location>
        <location evidence="6">Nucleolus</location>
    </subcellularLocation>
    <subcellularLocation>
        <location evidence="6">Nucleus</location>
        <location evidence="6">Nucleoplasm</location>
    </subcellularLocation>
</comment>
<comment type="function">
    <text evidence="6">Component of the NOP7 complex, which is required for maturation of the 25S and 5.8S ribosomal RNAs and formation of the 60S ribosome.</text>
</comment>
<dbReference type="InterPro" id="IPR015943">
    <property type="entry name" value="WD40/YVTN_repeat-like_dom_sf"/>
</dbReference>
<dbReference type="GO" id="GO:0000463">
    <property type="term" value="P:maturation of LSU-rRNA from tricistronic rRNA transcript (SSU-rRNA, 5.8S rRNA, LSU-rRNA)"/>
    <property type="evidence" value="ECO:0007669"/>
    <property type="project" value="UniProtKB-UniRule"/>
</dbReference>
<feature type="compositionally biased region" description="Polar residues" evidence="8">
    <location>
        <begin position="76"/>
        <end position="96"/>
    </location>
</feature>
<evidence type="ECO:0000313" key="11">
    <source>
        <dbReference type="Proteomes" id="UP001310594"/>
    </source>
</evidence>
<dbReference type="Gene3D" id="2.130.10.10">
    <property type="entry name" value="YVTN repeat-like/Quinoprotein amine dehydrogenase"/>
    <property type="match status" value="1"/>
</dbReference>
<evidence type="ECO:0000313" key="10">
    <source>
        <dbReference type="EMBL" id="KAK5691074.1"/>
    </source>
</evidence>
<dbReference type="GO" id="GO:0070545">
    <property type="term" value="C:PeBoW complex"/>
    <property type="evidence" value="ECO:0007669"/>
    <property type="project" value="TreeGrafter"/>
</dbReference>
<comment type="similarity">
    <text evidence="6">Belongs to the WD repeat BOP1/ERB1 family.</text>
</comment>
<evidence type="ECO:0000259" key="9">
    <source>
        <dbReference type="SMART" id="SM01035"/>
    </source>
</evidence>
<keyword evidence="4" id="KW-0677">Repeat</keyword>
<name>A0AAN7ZYE1_9PEZI</name>
<dbReference type="PANTHER" id="PTHR17605">
    <property type="entry name" value="RIBOSOME BIOGENESIS PROTEIN BOP1 BLOCK OF PROLIFERATION 1 PROTEIN"/>
    <property type="match status" value="1"/>
</dbReference>
<gene>
    <name evidence="6 10" type="primary">ERB1</name>
    <name evidence="10" type="ORF">LTR97_011726</name>
</gene>
<accession>A0AAN7ZYE1</accession>
<dbReference type="InterPro" id="IPR028598">
    <property type="entry name" value="BOP1/Erb1"/>
</dbReference>
<evidence type="ECO:0000256" key="7">
    <source>
        <dbReference type="PROSITE-ProRule" id="PRU00221"/>
    </source>
</evidence>
<dbReference type="AlphaFoldDB" id="A0AAN7ZYE1"/>
<dbReference type="GO" id="GO:0030687">
    <property type="term" value="C:preribosome, large subunit precursor"/>
    <property type="evidence" value="ECO:0007669"/>
    <property type="project" value="UniProtKB-UniRule"/>
</dbReference>
<dbReference type="SUPFAM" id="SSF50978">
    <property type="entry name" value="WD40 repeat-like"/>
    <property type="match status" value="1"/>
</dbReference>
<dbReference type="GO" id="GO:0043021">
    <property type="term" value="F:ribonucleoprotein complex binding"/>
    <property type="evidence" value="ECO:0007669"/>
    <property type="project" value="UniProtKB-UniRule"/>
</dbReference>
<feature type="region of interest" description="Disordered" evidence="8">
    <location>
        <begin position="1"/>
        <end position="97"/>
    </location>
</feature>
<reference evidence="10" key="1">
    <citation type="submission" date="2023-08" db="EMBL/GenBank/DDBJ databases">
        <title>Black Yeasts Isolated from many extreme environments.</title>
        <authorList>
            <person name="Coleine C."/>
            <person name="Stajich J.E."/>
            <person name="Selbmann L."/>
        </authorList>
    </citation>
    <scope>NUCLEOTIDE SEQUENCE</scope>
    <source>
        <strain evidence="10">CCFEE 5810</strain>
    </source>
</reference>
<evidence type="ECO:0000256" key="1">
    <source>
        <dbReference type="ARBA" id="ARBA00022517"/>
    </source>
</evidence>
<dbReference type="GO" id="GO:0005654">
    <property type="term" value="C:nucleoplasm"/>
    <property type="evidence" value="ECO:0007669"/>
    <property type="project" value="UniProtKB-SubCell"/>
</dbReference>
<evidence type="ECO:0000256" key="5">
    <source>
        <dbReference type="ARBA" id="ARBA00023242"/>
    </source>
</evidence>
<dbReference type="Pfam" id="PF00400">
    <property type="entry name" value="WD40"/>
    <property type="match status" value="3"/>
</dbReference>
<dbReference type="InterPro" id="IPR019775">
    <property type="entry name" value="WD40_repeat_CS"/>
</dbReference>
<dbReference type="InterPro" id="IPR001680">
    <property type="entry name" value="WD40_rpt"/>
</dbReference>
<comment type="caution">
    <text evidence="10">The sequence shown here is derived from an EMBL/GenBank/DDBJ whole genome shotgun (WGS) entry which is preliminary data.</text>
</comment>
<dbReference type="PANTHER" id="PTHR17605:SF0">
    <property type="entry name" value="RIBOSOME BIOGENESIS PROTEIN BOP1"/>
    <property type="match status" value="1"/>
</dbReference>